<organism evidence="1 2">
    <name type="scientific">Allochromatium humboldtianum</name>
    <dbReference type="NCBI Taxonomy" id="504901"/>
    <lineage>
        <taxon>Bacteria</taxon>
        <taxon>Pseudomonadati</taxon>
        <taxon>Pseudomonadota</taxon>
        <taxon>Gammaproteobacteria</taxon>
        <taxon>Chromatiales</taxon>
        <taxon>Chromatiaceae</taxon>
        <taxon>Allochromatium</taxon>
    </lineage>
</organism>
<evidence type="ECO:0000313" key="1">
    <source>
        <dbReference type="EMBL" id="NVZ09824.1"/>
    </source>
</evidence>
<protein>
    <submittedName>
        <fullName evidence="1">Uncharacterized protein</fullName>
    </submittedName>
</protein>
<gene>
    <name evidence="1" type="ORF">HW932_11180</name>
</gene>
<sequence>MKPYVQRLSTSDLYLSDALVSTVLEIAGEG</sequence>
<keyword evidence="2" id="KW-1185">Reference proteome</keyword>
<dbReference type="RefSeq" id="WP_176976571.1">
    <property type="nucleotide sequence ID" value="NZ_JABZEO010000006.1"/>
</dbReference>
<dbReference type="AlphaFoldDB" id="A0A850R7L5"/>
<dbReference type="EMBL" id="JABZEO010000006">
    <property type="protein sequence ID" value="NVZ09824.1"/>
    <property type="molecule type" value="Genomic_DNA"/>
</dbReference>
<dbReference type="Proteomes" id="UP000592294">
    <property type="component" value="Unassembled WGS sequence"/>
</dbReference>
<comment type="caution">
    <text evidence="1">The sequence shown here is derived from an EMBL/GenBank/DDBJ whole genome shotgun (WGS) entry which is preliminary data.</text>
</comment>
<evidence type="ECO:0000313" key="2">
    <source>
        <dbReference type="Proteomes" id="UP000592294"/>
    </source>
</evidence>
<name>A0A850R7L5_9GAMM</name>
<accession>A0A850R7L5</accession>
<proteinExistence type="predicted"/>
<reference evidence="1 2" key="1">
    <citation type="submission" date="2020-06" db="EMBL/GenBank/DDBJ databases">
        <title>Whole-genome sequence of Allochromatium humboldtianum DSM 21881, type strain.</title>
        <authorList>
            <person name="Kyndt J.A."/>
            <person name="Meyer T.E."/>
        </authorList>
    </citation>
    <scope>NUCLEOTIDE SEQUENCE [LARGE SCALE GENOMIC DNA]</scope>
    <source>
        <strain evidence="1 2">DSM 21881</strain>
    </source>
</reference>